<organism evidence="2 3">
    <name type="scientific">Thelohanellus kitauei</name>
    <name type="common">Myxosporean</name>
    <dbReference type="NCBI Taxonomy" id="669202"/>
    <lineage>
        <taxon>Eukaryota</taxon>
        <taxon>Metazoa</taxon>
        <taxon>Cnidaria</taxon>
        <taxon>Myxozoa</taxon>
        <taxon>Myxosporea</taxon>
        <taxon>Bivalvulida</taxon>
        <taxon>Platysporina</taxon>
        <taxon>Myxobolidae</taxon>
        <taxon>Thelohanellus</taxon>
    </lineage>
</organism>
<sequence length="109" mass="12577">MPCMKWSFRYDQHKLASWFGFGVCRVAMIDKTVYSLLHLYTCMASLISFSLQIMFLEAAMTEVEVITFDDVVNLLSNMANLLSCTTHLLLRILNILKCSPENFQDSQLR</sequence>
<comment type="caution">
    <text evidence="2">The sequence shown here is derived from an EMBL/GenBank/DDBJ whole genome shotgun (WGS) entry which is preliminary data.</text>
</comment>
<evidence type="ECO:0000313" key="3">
    <source>
        <dbReference type="Proteomes" id="UP000031668"/>
    </source>
</evidence>
<name>A0A0C2IXH0_THEKT</name>
<dbReference type="AlphaFoldDB" id="A0A0C2IXH0"/>
<dbReference type="Proteomes" id="UP000031668">
    <property type="component" value="Unassembled WGS sequence"/>
</dbReference>
<evidence type="ECO:0000256" key="1">
    <source>
        <dbReference type="SAM" id="Phobius"/>
    </source>
</evidence>
<evidence type="ECO:0000313" key="2">
    <source>
        <dbReference type="EMBL" id="KII61567.1"/>
    </source>
</evidence>
<keyword evidence="1" id="KW-0472">Membrane</keyword>
<accession>A0A0C2IXH0</accession>
<keyword evidence="3" id="KW-1185">Reference proteome</keyword>
<keyword evidence="1" id="KW-1133">Transmembrane helix</keyword>
<reference evidence="2 3" key="1">
    <citation type="journal article" date="2014" name="Genome Biol. Evol.">
        <title>The genome of the myxosporean Thelohanellus kitauei shows adaptations to nutrient acquisition within its fish host.</title>
        <authorList>
            <person name="Yang Y."/>
            <person name="Xiong J."/>
            <person name="Zhou Z."/>
            <person name="Huo F."/>
            <person name="Miao W."/>
            <person name="Ran C."/>
            <person name="Liu Y."/>
            <person name="Zhang J."/>
            <person name="Feng J."/>
            <person name="Wang M."/>
            <person name="Wang M."/>
            <person name="Wang L."/>
            <person name="Yao B."/>
        </authorList>
    </citation>
    <scope>NUCLEOTIDE SEQUENCE [LARGE SCALE GENOMIC DNA]</scope>
    <source>
        <strain evidence="2">Wuqing</strain>
    </source>
</reference>
<feature type="transmembrane region" description="Helical" evidence="1">
    <location>
        <begin position="33"/>
        <end position="54"/>
    </location>
</feature>
<gene>
    <name evidence="2" type="ORF">RF11_10900</name>
</gene>
<proteinExistence type="predicted"/>
<protein>
    <submittedName>
        <fullName evidence="2">Uncharacterized protein</fullName>
    </submittedName>
</protein>
<dbReference type="EMBL" id="JWZT01005324">
    <property type="protein sequence ID" value="KII61567.1"/>
    <property type="molecule type" value="Genomic_DNA"/>
</dbReference>
<feature type="transmembrane region" description="Helical" evidence="1">
    <location>
        <begin position="74"/>
        <end position="93"/>
    </location>
</feature>
<keyword evidence="1" id="KW-0812">Transmembrane</keyword>